<sequence>MATTCRPSGGTDQRPARNRWPRRSISHACLFWQFCLSSLARPRVSLTRRLRPVSPPTPPTPVSASAGPAAALSGVVPTRPPSVPRTVPGQLPLFEFVLPHSQISVVHSVQSLSMLSSISGSIRSAVRHARRGWPSPLAPATAVRQNSSSAPPGNPPASSFGEVTDMFRSAGDALQSELQSGSRPAFTYDYDSIDTNLVSDAPDLRGFRSGRLLSPYQYSRKERTKTQRRAARSLLGPNAKESRELDYFHQLEINPLHECTNSSLLSNFVTEMGKIRSRAETQLTWKTQRRLGKAIRRAKMMGIIPVLSKRPLNLINEHGIY</sequence>
<dbReference type="InterPro" id="IPR036870">
    <property type="entry name" value="Ribosomal_bS18_sf"/>
</dbReference>
<dbReference type="PRINTS" id="PR00974">
    <property type="entry name" value="RIBOSOMALS18"/>
</dbReference>
<dbReference type="GO" id="GO:0070181">
    <property type="term" value="F:small ribosomal subunit rRNA binding"/>
    <property type="evidence" value="ECO:0007669"/>
    <property type="project" value="TreeGrafter"/>
</dbReference>
<dbReference type="InterPro" id="IPR001648">
    <property type="entry name" value="Ribosomal_bS18"/>
</dbReference>
<dbReference type="Pfam" id="PF01084">
    <property type="entry name" value="Ribosomal_S18"/>
    <property type="match status" value="1"/>
</dbReference>
<dbReference type="PANTHER" id="PTHR13479:SF40">
    <property type="entry name" value="SMALL RIBOSOMAL SUBUNIT PROTEIN BS18M"/>
    <property type="match status" value="1"/>
</dbReference>
<dbReference type="GeneID" id="24094343"/>
<dbReference type="STRING" id="599839.J4HTD2"/>
<dbReference type="Gene3D" id="4.10.640.10">
    <property type="entry name" value="Ribosomal protein S18"/>
    <property type="match status" value="1"/>
</dbReference>
<evidence type="ECO:0000256" key="4">
    <source>
        <dbReference type="ARBA" id="ARBA00035264"/>
    </source>
</evidence>
<dbReference type="PANTHER" id="PTHR13479">
    <property type="entry name" value="30S RIBOSOMAL PROTEIN S18"/>
    <property type="match status" value="1"/>
</dbReference>
<keyword evidence="2" id="KW-0689">Ribosomal protein</keyword>
<reference evidence="6 7" key="1">
    <citation type="journal article" date="2012" name="Appl. Environ. Microbiol.">
        <title>Short-read sequencing for genomic analysis of the brown rot fungus Fibroporia radiculosa.</title>
        <authorList>
            <person name="Tang J.D."/>
            <person name="Perkins A.D."/>
            <person name="Sonstegard T.S."/>
            <person name="Schroeder S.G."/>
            <person name="Burgess S.C."/>
            <person name="Diehl S.V."/>
        </authorList>
    </citation>
    <scope>NUCLEOTIDE SEQUENCE [LARGE SCALE GENOMIC DNA]</scope>
    <source>
        <strain evidence="6 7">TFFH 294</strain>
    </source>
</reference>
<dbReference type="RefSeq" id="XP_012178715.1">
    <property type="nucleotide sequence ID" value="XM_012323325.1"/>
</dbReference>
<keyword evidence="7" id="KW-1185">Reference proteome</keyword>
<feature type="compositionally biased region" description="Low complexity" evidence="5">
    <location>
        <begin position="146"/>
        <end position="159"/>
    </location>
</feature>
<feature type="region of interest" description="Disordered" evidence="5">
    <location>
        <begin position="136"/>
        <end position="163"/>
    </location>
</feature>
<protein>
    <recommendedName>
        <fullName evidence="4">Small ribosomal subunit protein bS18m</fullName>
    </recommendedName>
</protein>
<evidence type="ECO:0000256" key="2">
    <source>
        <dbReference type="ARBA" id="ARBA00022980"/>
    </source>
</evidence>
<feature type="region of interest" description="Disordered" evidence="5">
    <location>
        <begin position="49"/>
        <end position="77"/>
    </location>
</feature>
<evidence type="ECO:0000256" key="1">
    <source>
        <dbReference type="ARBA" id="ARBA00005589"/>
    </source>
</evidence>
<dbReference type="Proteomes" id="UP000006352">
    <property type="component" value="Unassembled WGS sequence"/>
</dbReference>
<dbReference type="GO" id="GO:0005763">
    <property type="term" value="C:mitochondrial small ribosomal subunit"/>
    <property type="evidence" value="ECO:0007669"/>
    <property type="project" value="TreeGrafter"/>
</dbReference>
<comment type="similarity">
    <text evidence="1">Belongs to the bacterial ribosomal protein bS18 family.</text>
</comment>
<organism evidence="6 7">
    <name type="scientific">Fibroporia radiculosa</name>
    <dbReference type="NCBI Taxonomy" id="599839"/>
    <lineage>
        <taxon>Eukaryota</taxon>
        <taxon>Fungi</taxon>
        <taxon>Dikarya</taxon>
        <taxon>Basidiomycota</taxon>
        <taxon>Agaricomycotina</taxon>
        <taxon>Agaricomycetes</taxon>
        <taxon>Polyporales</taxon>
        <taxon>Fibroporiaceae</taxon>
        <taxon>Fibroporia</taxon>
    </lineage>
</organism>
<feature type="compositionally biased region" description="Low complexity" evidence="5">
    <location>
        <begin position="62"/>
        <end position="77"/>
    </location>
</feature>
<evidence type="ECO:0000313" key="7">
    <source>
        <dbReference type="Proteomes" id="UP000006352"/>
    </source>
</evidence>
<dbReference type="GO" id="GO:0003735">
    <property type="term" value="F:structural constituent of ribosome"/>
    <property type="evidence" value="ECO:0007669"/>
    <property type="project" value="InterPro"/>
</dbReference>
<name>J4HTD2_9APHY</name>
<keyword evidence="3" id="KW-0687">Ribonucleoprotein</keyword>
<dbReference type="AlphaFoldDB" id="J4HTD2"/>
<evidence type="ECO:0000313" key="6">
    <source>
        <dbReference type="EMBL" id="CCL99432.1"/>
    </source>
</evidence>
<proteinExistence type="inferred from homology"/>
<dbReference type="InParanoid" id="J4HTD2"/>
<dbReference type="EMBL" id="HE796932">
    <property type="protein sequence ID" value="CCL99432.1"/>
    <property type="molecule type" value="Genomic_DNA"/>
</dbReference>
<dbReference type="GO" id="GO:0032543">
    <property type="term" value="P:mitochondrial translation"/>
    <property type="evidence" value="ECO:0007669"/>
    <property type="project" value="TreeGrafter"/>
</dbReference>
<accession>J4HTD2</accession>
<evidence type="ECO:0000256" key="5">
    <source>
        <dbReference type="SAM" id="MobiDB-lite"/>
    </source>
</evidence>
<dbReference type="OrthoDB" id="21463at2759"/>
<evidence type="ECO:0000256" key="3">
    <source>
        <dbReference type="ARBA" id="ARBA00023274"/>
    </source>
</evidence>
<dbReference type="SUPFAM" id="SSF46911">
    <property type="entry name" value="Ribosomal protein S18"/>
    <property type="match status" value="1"/>
</dbReference>
<dbReference type="HOGENOM" id="CLU_866084_0_0_1"/>
<gene>
    <name evidence="6" type="ORF">FIBRA_01450</name>
</gene>